<keyword evidence="1 2" id="KW-0443">Lipid metabolism</keyword>
<dbReference type="GO" id="GO:0016042">
    <property type="term" value="P:lipid catabolic process"/>
    <property type="evidence" value="ECO:0007669"/>
    <property type="project" value="UniProtKB-UniRule"/>
</dbReference>
<evidence type="ECO:0000256" key="1">
    <source>
        <dbReference type="ARBA" id="ARBA00023098"/>
    </source>
</evidence>
<feature type="domain" description="PNPLA" evidence="5">
    <location>
        <begin position="26"/>
        <end position="260"/>
    </location>
</feature>
<dbReference type="Pfam" id="PF01734">
    <property type="entry name" value="Patatin"/>
    <property type="match status" value="1"/>
</dbReference>
<evidence type="ECO:0000313" key="7">
    <source>
        <dbReference type="Proteomes" id="UP000580043"/>
    </source>
</evidence>
<dbReference type="SUPFAM" id="SSF52151">
    <property type="entry name" value="FabD/lysophospholipase-like"/>
    <property type="match status" value="1"/>
</dbReference>
<dbReference type="InterPro" id="IPR002641">
    <property type="entry name" value="PNPLA_dom"/>
</dbReference>
<feature type="transmembrane region" description="Helical" evidence="4">
    <location>
        <begin position="24"/>
        <end position="49"/>
    </location>
</feature>
<evidence type="ECO:0000313" key="6">
    <source>
        <dbReference type="EMBL" id="NML27638.1"/>
    </source>
</evidence>
<comment type="caution">
    <text evidence="2">Lacks conserved residue(s) required for the propagation of feature annotation.</text>
</comment>
<gene>
    <name evidence="6" type="ORF">HHL15_17920</name>
</gene>
<sequence>MPTKKPRKAPVPSTPKSSSPAPRLGIACQGGGAHTAFTAGVLAYLFLSFEHFRRRGEDEKWFSLVGLSGTSGGAITAAMAWSAAPDGSWSEGARRVLHYWNRNKASLELKGKLPLWWGEYFTNAAAQLASAWQNWLPAVNLPPSPFTSSLVQERMRDDMRAVVGLTADADRFFGREGLDLFVGAVDVVNPGGEPETAFRTFPESPEAGLRLDELLASACIPELFVAQPLSVDKGDGSGQREGRIFWDGLYSQNPPINDFFINRQRNCKPDLLWVVQINPNTYEGSPGGPLTPDDQDDRRNELSGNLSLAQELRAIDVVNRIAFQLAELPRLEGPLADYKPVTVCFIRLGERPEGPLSRYRLNYASKLNRDPDFIDALMAEGIAAAHRAATGHELVRPHHSMTEACALDFPNPAWPDPAELESLLDDPALAAQWRRLVTV</sequence>
<evidence type="ECO:0000256" key="3">
    <source>
        <dbReference type="SAM" id="MobiDB-lite"/>
    </source>
</evidence>
<organism evidence="6 7">
    <name type="scientific">Zoogloea dura</name>
    <dbReference type="NCBI Taxonomy" id="2728840"/>
    <lineage>
        <taxon>Bacteria</taxon>
        <taxon>Pseudomonadati</taxon>
        <taxon>Pseudomonadota</taxon>
        <taxon>Betaproteobacteria</taxon>
        <taxon>Rhodocyclales</taxon>
        <taxon>Zoogloeaceae</taxon>
        <taxon>Zoogloea</taxon>
    </lineage>
</organism>
<keyword evidence="2" id="KW-0378">Hydrolase</keyword>
<dbReference type="RefSeq" id="WP_169147177.1">
    <property type="nucleotide sequence ID" value="NZ_JABBGA010000017.1"/>
</dbReference>
<accession>A0A848G5X2</accession>
<dbReference type="Gene3D" id="3.40.1090.10">
    <property type="entry name" value="Cytosolic phospholipase A2 catalytic domain"/>
    <property type="match status" value="1"/>
</dbReference>
<name>A0A848G5X2_9RHOO</name>
<dbReference type="InterPro" id="IPR016035">
    <property type="entry name" value="Acyl_Trfase/lysoPLipase"/>
</dbReference>
<feature type="region of interest" description="Disordered" evidence="3">
    <location>
        <begin position="1"/>
        <end position="23"/>
    </location>
</feature>
<keyword evidence="4" id="KW-0812">Transmembrane</keyword>
<feature type="short sequence motif" description="GXSXG" evidence="2">
    <location>
        <begin position="69"/>
        <end position="73"/>
    </location>
</feature>
<dbReference type="EMBL" id="JABBGA010000017">
    <property type="protein sequence ID" value="NML27638.1"/>
    <property type="molecule type" value="Genomic_DNA"/>
</dbReference>
<keyword evidence="2" id="KW-0442">Lipid degradation</keyword>
<dbReference type="Proteomes" id="UP000580043">
    <property type="component" value="Unassembled WGS sequence"/>
</dbReference>
<evidence type="ECO:0000256" key="2">
    <source>
        <dbReference type="PROSITE-ProRule" id="PRU01161"/>
    </source>
</evidence>
<feature type="transmembrane region" description="Helical" evidence="4">
    <location>
        <begin position="61"/>
        <end position="81"/>
    </location>
</feature>
<keyword evidence="4" id="KW-1133">Transmembrane helix</keyword>
<dbReference type="AlphaFoldDB" id="A0A848G5X2"/>
<keyword evidence="7" id="KW-1185">Reference proteome</keyword>
<dbReference type="GO" id="GO:0016787">
    <property type="term" value="F:hydrolase activity"/>
    <property type="evidence" value="ECO:0007669"/>
    <property type="project" value="UniProtKB-UniRule"/>
</dbReference>
<keyword evidence="4" id="KW-0472">Membrane</keyword>
<feature type="active site" description="Proton acceptor" evidence="2">
    <location>
        <position position="247"/>
    </location>
</feature>
<feature type="active site" description="Nucleophile" evidence="2">
    <location>
        <position position="71"/>
    </location>
</feature>
<proteinExistence type="predicted"/>
<dbReference type="PROSITE" id="PS51635">
    <property type="entry name" value="PNPLA"/>
    <property type="match status" value="1"/>
</dbReference>
<reference evidence="6 7" key="1">
    <citation type="submission" date="2020-04" db="EMBL/GenBank/DDBJ databases">
        <title>Zoogloea sp. G-4-1-14 isolated from soil.</title>
        <authorList>
            <person name="Dahal R.H."/>
        </authorList>
    </citation>
    <scope>NUCLEOTIDE SEQUENCE [LARGE SCALE GENOMIC DNA]</scope>
    <source>
        <strain evidence="6 7">G-4-1-14</strain>
    </source>
</reference>
<evidence type="ECO:0000256" key="4">
    <source>
        <dbReference type="SAM" id="Phobius"/>
    </source>
</evidence>
<comment type="caution">
    <text evidence="6">The sequence shown here is derived from an EMBL/GenBank/DDBJ whole genome shotgun (WGS) entry which is preliminary data.</text>
</comment>
<protein>
    <recommendedName>
        <fullName evidence="5">PNPLA domain-containing protein</fullName>
    </recommendedName>
</protein>
<evidence type="ECO:0000259" key="5">
    <source>
        <dbReference type="PROSITE" id="PS51635"/>
    </source>
</evidence>